<reference evidence="1 2" key="1">
    <citation type="submission" date="2012-02" db="EMBL/GenBank/DDBJ databases">
        <title>Whole genome shotgun sequence of Gordonia terrae NBRC 100016.</title>
        <authorList>
            <person name="Takarada H."/>
            <person name="Hosoyama A."/>
            <person name="Tsuchikane K."/>
            <person name="Katsumata H."/>
            <person name="Yamazaki S."/>
            <person name="Fujita N."/>
        </authorList>
    </citation>
    <scope>NUCLEOTIDE SEQUENCE [LARGE SCALE GENOMIC DNA]</scope>
    <source>
        <strain evidence="1 2">NBRC 100016</strain>
    </source>
</reference>
<dbReference type="EMBL" id="BAFD01000129">
    <property type="protein sequence ID" value="GAB46778.1"/>
    <property type="molecule type" value="Genomic_DNA"/>
</dbReference>
<sequence>MSSCSVVDCGRPVHARGWCARHYLHNWRTGRPTATTPTTEPWAALHGRRFGDLVAVSWDGVRRRWSCRCDCGRERLVRGSRLTSGHVRSCGFHHAASGRPGPGPRG</sequence>
<gene>
    <name evidence="1" type="ORF">GOTRE_181_00575</name>
</gene>
<protein>
    <submittedName>
        <fullName evidence="1">Uncharacterized protein</fullName>
    </submittedName>
</protein>
<organism evidence="1 2">
    <name type="scientific">Gordonia terrae NBRC 100016</name>
    <dbReference type="NCBI Taxonomy" id="1089454"/>
    <lineage>
        <taxon>Bacteria</taxon>
        <taxon>Bacillati</taxon>
        <taxon>Actinomycetota</taxon>
        <taxon>Actinomycetes</taxon>
        <taxon>Mycobacteriales</taxon>
        <taxon>Gordoniaceae</taxon>
        <taxon>Gordonia</taxon>
    </lineage>
</organism>
<name>A0ABQ0HLL6_9ACTN</name>
<proteinExistence type="predicted"/>
<dbReference type="Proteomes" id="UP000004881">
    <property type="component" value="Unassembled WGS sequence"/>
</dbReference>
<accession>A0ABQ0HLL6</accession>
<comment type="caution">
    <text evidence="1">The sequence shown here is derived from an EMBL/GenBank/DDBJ whole genome shotgun (WGS) entry which is preliminary data.</text>
</comment>
<evidence type="ECO:0000313" key="1">
    <source>
        <dbReference type="EMBL" id="GAB46778.1"/>
    </source>
</evidence>
<keyword evidence="2" id="KW-1185">Reference proteome</keyword>
<evidence type="ECO:0000313" key="2">
    <source>
        <dbReference type="Proteomes" id="UP000004881"/>
    </source>
</evidence>